<sequence>MKKRYMERILLLLFFVALSGLSYAQTGSISGVVLDELNQPLPGASVNIKSLSRGTSTDGNGRFNLPNLPMGEHAVSVTFIGYEVLNRQVTVNGATQVSLKLVPSAQNLNEVVVIGYGTQEKKDVTGSISTVSSKDFQKGTITSPDQLIVGKIAGVQVTTNGGQPGGGSTIRIRGGASLNASNDPLIVVDGVPLSSFKDKDGNNTLPGVGNPLSLINPNDIETFTILKDANATAIYGSRASNGVVLITTKKGKSGKPSVSFSTQNSVATVARKLDVLSADEIRDFVNANGSAAQIGMLGAANTNWQDEVYQKAFTSDNNLSIAGAYKKMPYRVSLGYLNQDGTLITDNLKRTSGAVSVTPKLFDDHLKIDLNLKGSMTKSRFAFQDGIANAIQFDPTQPVRTENEYGNYFEWLQTSGVPNPNAPRNPVGLIELKDDRGETARSFGNLQFDYSFHFLPELHANLNLGYDVSQGKGSTYIPDFAAQSASTNGYFKEYKSDISNKVIEFYLNYAKDIPSLKSNINATAGYGFYANRTKVYNFNAYEGDRETVTSTPVFPFDQPENRLLSYYGRVIYTFNEKYILAGTVRTDGSSRFSEDNRWGVFPSAAFTWRINEENFLQSVPALSDLKLRLSYGITGQQEGIANYSYLANYATSSNESMYELGGQFYYMNAPVAYDENVKWETTETYNAGLDYGFLNGRVNGSIDIYKKKTKDLLSVIPIPIGSNFSNQLLTNVGNMEATGFEFSLNGKPILKEDFSWDLGFNVTYNKLKVTNLTASFDPSYRVLTGGIKGSTGNFVQAHTLNRTPYSFNVYKQVYDAEGKPLQGVYADLDGDGAITERDRYFYKSPAPKVILGFSTGVNYKQWTLNTVMRASIGNYLYDNVSSNFSTRSALLNAGAGILNNVTRDFYNSGFTTAQYQSDYFVKDASFLKMDNVGLSYNAGNILSNRTTGNLTISANVQNVFTVTNYKGIDPEVQNGIDYQLYPRPRTFVLGLNIGF</sequence>
<dbReference type="InterPro" id="IPR008969">
    <property type="entry name" value="CarboxyPept-like_regulatory"/>
</dbReference>
<dbReference type="Pfam" id="PF00593">
    <property type="entry name" value="TonB_dep_Rec_b-barrel"/>
    <property type="match status" value="1"/>
</dbReference>
<evidence type="ECO:0000256" key="10">
    <source>
        <dbReference type="SAM" id="SignalP"/>
    </source>
</evidence>
<dbReference type="Proteomes" id="UP000238034">
    <property type="component" value="Unassembled WGS sequence"/>
</dbReference>
<dbReference type="InterPro" id="IPR037066">
    <property type="entry name" value="Plug_dom_sf"/>
</dbReference>
<keyword evidence="7 8" id="KW-0998">Cell outer membrane</keyword>
<evidence type="ECO:0000256" key="7">
    <source>
        <dbReference type="ARBA" id="ARBA00023237"/>
    </source>
</evidence>
<evidence type="ECO:0000256" key="4">
    <source>
        <dbReference type="ARBA" id="ARBA00022692"/>
    </source>
</evidence>
<name>A0A2T0UBX5_9SPHI</name>
<dbReference type="InterPro" id="IPR023997">
    <property type="entry name" value="TonB-dep_OMP_SusC/RagA_CS"/>
</dbReference>
<evidence type="ECO:0000313" key="14">
    <source>
        <dbReference type="Proteomes" id="UP000238034"/>
    </source>
</evidence>
<dbReference type="NCBIfam" id="TIGR04056">
    <property type="entry name" value="OMP_RagA_SusC"/>
    <property type="match status" value="1"/>
</dbReference>
<keyword evidence="10" id="KW-0732">Signal</keyword>
<dbReference type="OrthoDB" id="9768177at2"/>
<dbReference type="EMBL" id="PVTH01000001">
    <property type="protein sequence ID" value="PRY55419.1"/>
    <property type="molecule type" value="Genomic_DNA"/>
</dbReference>
<feature type="domain" description="TonB-dependent receptor-like beta-barrel" evidence="11">
    <location>
        <begin position="406"/>
        <end position="959"/>
    </location>
</feature>
<protein>
    <submittedName>
        <fullName evidence="13">Iron complex outermembrane receptor protein</fullName>
    </submittedName>
</protein>
<dbReference type="InterPro" id="IPR023996">
    <property type="entry name" value="TonB-dep_OMP_SusC/RagA"/>
</dbReference>
<dbReference type="AlphaFoldDB" id="A0A2T0UBX5"/>
<evidence type="ECO:0000256" key="2">
    <source>
        <dbReference type="ARBA" id="ARBA00022448"/>
    </source>
</evidence>
<comment type="subcellular location">
    <subcellularLocation>
        <location evidence="1 8">Cell outer membrane</location>
        <topology evidence="1 8">Multi-pass membrane protein</topology>
    </subcellularLocation>
</comment>
<evidence type="ECO:0000256" key="5">
    <source>
        <dbReference type="ARBA" id="ARBA00023077"/>
    </source>
</evidence>
<evidence type="ECO:0000256" key="6">
    <source>
        <dbReference type="ARBA" id="ARBA00023136"/>
    </source>
</evidence>
<dbReference type="SUPFAM" id="SSF56935">
    <property type="entry name" value="Porins"/>
    <property type="match status" value="1"/>
</dbReference>
<evidence type="ECO:0000256" key="1">
    <source>
        <dbReference type="ARBA" id="ARBA00004571"/>
    </source>
</evidence>
<evidence type="ECO:0000256" key="8">
    <source>
        <dbReference type="PROSITE-ProRule" id="PRU01360"/>
    </source>
</evidence>
<gene>
    <name evidence="13" type="ORF">B0I27_101389</name>
</gene>
<feature type="domain" description="TonB-dependent receptor plug" evidence="12">
    <location>
        <begin position="121"/>
        <end position="243"/>
    </location>
</feature>
<feature type="chain" id="PRO_5015467919" evidence="10">
    <location>
        <begin position="25"/>
        <end position="995"/>
    </location>
</feature>
<dbReference type="Gene3D" id="2.40.170.20">
    <property type="entry name" value="TonB-dependent receptor, beta-barrel domain"/>
    <property type="match status" value="1"/>
</dbReference>
<evidence type="ECO:0000313" key="13">
    <source>
        <dbReference type="EMBL" id="PRY55419.1"/>
    </source>
</evidence>
<keyword evidence="5 9" id="KW-0798">TonB box</keyword>
<dbReference type="NCBIfam" id="TIGR04057">
    <property type="entry name" value="SusC_RagA_signa"/>
    <property type="match status" value="1"/>
</dbReference>
<accession>A0A2T0UBX5</accession>
<keyword evidence="4 8" id="KW-0812">Transmembrane</keyword>
<evidence type="ECO:0000256" key="9">
    <source>
        <dbReference type="RuleBase" id="RU003357"/>
    </source>
</evidence>
<feature type="signal peptide" evidence="10">
    <location>
        <begin position="1"/>
        <end position="24"/>
    </location>
</feature>
<dbReference type="Pfam" id="PF13715">
    <property type="entry name" value="CarbopepD_reg_2"/>
    <property type="match status" value="1"/>
</dbReference>
<evidence type="ECO:0000259" key="12">
    <source>
        <dbReference type="Pfam" id="PF07715"/>
    </source>
</evidence>
<dbReference type="InterPro" id="IPR000531">
    <property type="entry name" value="Beta-barrel_TonB"/>
</dbReference>
<dbReference type="SUPFAM" id="SSF49464">
    <property type="entry name" value="Carboxypeptidase regulatory domain-like"/>
    <property type="match status" value="1"/>
</dbReference>
<dbReference type="InterPro" id="IPR039426">
    <property type="entry name" value="TonB-dep_rcpt-like"/>
</dbReference>
<keyword evidence="14" id="KW-1185">Reference proteome</keyword>
<keyword evidence="13" id="KW-0675">Receptor</keyword>
<dbReference type="PROSITE" id="PS52016">
    <property type="entry name" value="TONB_DEPENDENT_REC_3"/>
    <property type="match status" value="1"/>
</dbReference>
<dbReference type="GO" id="GO:0009279">
    <property type="term" value="C:cell outer membrane"/>
    <property type="evidence" value="ECO:0007669"/>
    <property type="project" value="UniProtKB-SubCell"/>
</dbReference>
<dbReference type="FunFam" id="2.170.130.10:FF:000008">
    <property type="entry name" value="SusC/RagA family TonB-linked outer membrane protein"/>
    <property type="match status" value="1"/>
</dbReference>
<evidence type="ECO:0000259" key="11">
    <source>
        <dbReference type="Pfam" id="PF00593"/>
    </source>
</evidence>
<dbReference type="InterPro" id="IPR012910">
    <property type="entry name" value="Plug_dom"/>
</dbReference>
<keyword evidence="2 8" id="KW-0813">Transport</keyword>
<dbReference type="Gene3D" id="2.60.40.1120">
    <property type="entry name" value="Carboxypeptidase-like, regulatory domain"/>
    <property type="match status" value="1"/>
</dbReference>
<keyword evidence="6 8" id="KW-0472">Membrane</keyword>
<dbReference type="InterPro" id="IPR036942">
    <property type="entry name" value="Beta-barrel_TonB_sf"/>
</dbReference>
<dbReference type="Gene3D" id="2.170.130.10">
    <property type="entry name" value="TonB-dependent receptor, plug domain"/>
    <property type="match status" value="1"/>
</dbReference>
<comment type="similarity">
    <text evidence="8 9">Belongs to the TonB-dependent receptor family.</text>
</comment>
<evidence type="ECO:0000256" key="3">
    <source>
        <dbReference type="ARBA" id="ARBA00022452"/>
    </source>
</evidence>
<dbReference type="Pfam" id="PF07715">
    <property type="entry name" value="Plug"/>
    <property type="match status" value="1"/>
</dbReference>
<comment type="caution">
    <text evidence="13">The sequence shown here is derived from an EMBL/GenBank/DDBJ whole genome shotgun (WGS) entry which is preliminary data.</text>
</comment>
<dbReference type="RefSeq" id="WP_106290811.1">
    <property type="nucleotide sequence ID" value="NZ_PVTH01000001.1"/>
</dbReference>
<proteinExistence type="inferred from homology"/>
<reference evidence="13 14" key="1">
    <citation type="submission" date="2018-03" db="EMBL/GenBank/DDBJ databases">
        <title>Genomic Encyclopedia of Type Strains, Phase III (KMG-III): the genomes of soil and plant-associated and newly described type strains.</title>
        <authorList>
            <person name="Whitman W."/>
        </authorList>
    </citation>
    <scope>NUCLEOTIDE SEQUENCE [LARGE SCALE GENOMIC DNA]</scope>
    <source>
        <strain evidence="13 14">CGMCC 1.9313</strain>
    </source>
</reference>
<organism evidence="13 14">
    <name type="scientific">Arcticibacter pallidicorallinus</name>
    <dbReference type="NCBI Taxonomy" id="1259464"/>
    <lineage>
        <taxon>Bacteria</taxon>
        <taxon>Pseudomonadati</taxon>
        <taxon>Bacteroidota</taxon>
        <taxon>Sphingobacteriia</taxon>
        <taxon>Sphingobacteriales</taxon>
        <taxon>Sphingobacteriaceae</taxon>
        <taxon>Arcticibacter</taxon>
    </lineage>
</organism>
<keyword evidence="3 8" id="KW-1134">Transmembrane beta strand</keyword>